<organism evidence="9">
    <name type="scientific">freshwater metagenome</name>
    <dbReference type="NCBI Taxonomy" id="449393"/>
    <lineage>
        <taxon>unclassified sequences</taxon>
        <taxon>metagenomes</taxon>
        <taxon>ecological metagenomes</taxon>
    </lineage>
</organism>
<feature type="domain" description="4'-phosphopantetheinyl transferase" evidence="8">
    <location>
        <begin position="4"/>
        <end position="89"/>
    </location>
</feature>
<evidence type="ECO:0000256" key="5">
    <source>
        <dbReference type="ARBA" id="ARBA00022842"/>
    </source>
</evidence>
<dbReference type="GO" id="GO:0008897">
    <property type="term" value="F:holo-[acyl-carrier-protein] synthase activity"/>
    <property type="evidence" value="ECO:0007669"/>
    <property type="project" value="InterPro"/>
</dbReference>
<dbReference type="NCBIfam" id="NF000832">
    <property type="entry name" value="PRK00070.3-2"/>
    <property type="match status" value="1"/>
</dbReference>
<evidence type="ECO:0000256" key="6">
    <source>
        <dbReference type="ARBA" id="ARBA00023098"/>
    </source>
</evidence>
<name>A0A6J7U8V7_9ZZZZ</name>
<keyword evidence="6" id="KW-0443">Lipid metabolism</keyword>
<dbReference type="AlphaFoldDB" id="A0A6J7U8V7"/>
<evidence type="ECO:0000256" key="3">
    <source>
        <dbReference type="ARBA" id="ARBA00022723"/>
    </source>
</evidence>
<keyword evidence="7" id="KW-0275">Fatty acid biosynthesis</keyword>
<dbReference type="NCBIfam" id="TIGR00556">
    <property type="entry name" value="pantethn_trn"/>
    <property type="match status" value="1"/>
</dbReference>
<dbReference type="NCBIfam" id="TIGR00516">
    <property type="entry name" value="acpS"/>
    <property type="match status" value="1"/>
</dbReference>
<dbReference type="Gene3D" id="3.90.470.20">
    <property type="entry name" value="4'-phosphopantetheinyl transferase domain"/>
    <property type="match status" value="1"/>
</dbReference>
<keyword evidence="5" id="KW-0460">Magnesium</keyword>
<proteinExistence type="inferred from homology"/>
<dbReference type="InterPro" id="IPR008278">
    <property type="entry name" value="4-PPantetheinyl_Trfase_dom"/>
</dbReference>
<gene>
    <name evidence="9" type="ORF">UFOPK4366_00400</name>
</gene>
<dbReference type="HAMAP" id="MF_00101">
    <property type="entry name" value="AcpS"/>
    <property type="match status" value="1"/>
</dbReference>
<dbReference type="Pfam" id="PF01648">
    <property type="entry name" value="ACPS"/>
    <property type="match status" value="1"/>
</dbReference>
<evidence type="ECO:0000256" key="7">
    <source>
        <dbReference type="ARBA" id="ARBA00023160"/>
    </source>
</evidence>
<dbReference type="InterPro" id="IPR037143">
    <property type="entry name" value="4-PPantetheinyl_Trfase_dom_sf"/>
</dbReference>
<evidence type="ECO:0000313" key="9">
    <source>
        <dbReference type="EMBL" id="CAB5061880.1"/>
    </source>
</evidence>
<accession>A0A6J7U8V7</accession>
<dbReference type="SUPFAM" id="SSF56214">
    <property type="entry name" value="4'-phosphopantetheinyl transferase"/>
    <property type="match status" value="1"/>
</dbReference>
<evidence type="ECO:0000256" key="4">
    <source>
        <dbReference type="ARBA" id="ARBA00022832"/>
    </source>
</evidence>
<keyword evidence="2" id="KW-0808">Transferase</keyword>
<evidence type="ECO:0000259" key="8">
    <source>
        <dbReference type="Pfam" id="PF01648"/>
    </source>
</evidence>
<dbReference type="EMBL" id="CAFBQS010000051">
    <property type="protein sequence ID" value="CAB5061880.1"/>
    <property type="molecule type" value="Genomic_DNA"/>
</dbReference>
<keyword evidence="1" id="KW-0444">Lipid biosynthesis</keyword>
<dbReference type="InterPro" id="IPR002582">
    <property type="entry name" value="ACPS"/>
</dbReference>
<keyword evidence="4" id="KW-0276">Fatty acid metabolism</keyword>
<sequence length="120" mass="13009">MSSQIGIDLVDLKRFESSLNRTSGLAKRLFTDREIQQGSNRNLSLHLAGRFAAKEALAKALGVPPGLSWQEVEVLRLESGRPSFEFSGAVLALVLDKNVKVSISHDGGFVVAMVIIESSK</sequence>
<dbReference type="InterPro" id="IPR004568">
    <property type="entry name" value="Ppantetheine-prot_Trfase_dom"/>
</dbReference>
<evidence type="ECO:0000256" key="2">
    <source>
        <dbReference type="ARBA" id="ARBA00022679"/>
    </source>
</evidence>
<evidence type="ECO:0000256" key="1">
    <source>
        <dbReference type="ARBA" id="ARBA00022516"/>
    </source>
</evidence>
<keyword evidence="3" id="KW-0479">Metal-binding</keyword>
<dbReference type="GO" id="GO:0000287">
    <property type="term" value="F:magnesium ion binding"/>
    <property type="evidence" value="ECO:0007669"/>
    <property type="project" value="InterPro"/>
</dbReference>
<dbReference type="GO" id="GO:0006633">
    <property type="term" value="P:fatty acid biosynthetic process"/>
    <property type="evidence" value="ECO:0007669"/>
    <property type="project" value="UniProtKB-KW"/>
</dbReference>
<protein>
    <submittedName>
        <fullName evidence="9">Unannotated protein</fullName>
    </submittedName>
</protein>
<reference evidence="9" key="1">
    <citation type="submission" date="2020-05" db="EMBL/GenBank/DDBJ databases">
        <authorList>
            <person name="Chiriac C."/>
            <person name="Salcher M."/>
            <person name="Ghai R."/>
            <person name="Kavagutti S V."/>
        </authorList>
    </citation>
    <scope>NUCLEOTIDE SEQUENCE</scope>
</reference>